<dbReference type="GO" id="GO:0005975">
    <property type="term" value="P:carbohydrate metabolic process"/>
    <property type="evidence" value="ECO:0007669"/>
    <property type="project" value="UniProtKB-ARBA"/>
</dbReference>
<dbReference type="AlphaFoldDB" id="A0A8H9FSL2"/>
<feature type="domain" description="VWFA" evidence="3">
    <location>
        <begin position="84"/>
        <end position="283"/>
    </location>
</feature>
<feature type="chain" id="PRO_5039289832" description="VWFA domain-containing protein" evidence="2">
    <location>
        <begin position="32"/>
        <end position="589"/>
    </location>
</feature>
<dbReference type="InterPro" id="IPR002035">
    <property type="entry name" value="VWF_A"/>
</dbReference>
<protein>
    <recommendedName>
        <fullName evidence="3">VWFA domain-containing protein</fullName>
    </recommendedName>
</protein>
<organism evidence="4 5">
    <name type="scientific">Knoellia flava</name>
    <dbReference type="NCBI Taxonomy" id="913969"/>
    <lineage>
        <taxon>Bacteria</taxon>
        <taxon>Bacillati</taxon>
        <taxon>Actinomycetota</taxon>
        <taxon>Actinomycetes</taxon>
        <taxon>Micrococcales</taxon>
        <taxon>Intrasporangiaceae</taxon>
        <taxon>Knoellia</taxon>
    </lineage>
</organism>
<reference evidence="4" key="2">
    <citation type="submission" date="2020-09" db="EMBL/GenBank/DDBJ databases">
        <authorList>
            <person name="Sun Q."/>
            <person name="Zhou Y."/>
        </authorList>
    </citation>
    <scope>NUCLEOTIDE SEQUENCE</scope>
    <source>
        <strain evidence="4">CGMCC 1.10749</strain>
    </source>
</reference>
<evidence type="ECO:0000259" key="3">
    <source>
        <dbReference type="PROSITE" id="PS50234"/>
    </source>
</evidence>
<evidence type="ECO:0000256" key="2">
    <source>
        <dbReference type="SAM" id="SignalP"/>
    </source>
</evidence>
<feature type="region of interest" description="Disordered" evidence="1">
    <location>
        <begin position="474"/>
        <end position="497"/>
    </location>
</feature>
<dbReference type="InterPro" id="IPR036465">
    <property type="entry name" value="vWFA_dom_sf"/>
</dbReference>
<reference evidence="4" key="1">
    <citation type="journal article" date="2014" name="Int. J. Syst. Evol. Microbiol.">
        <title>Complete genome sequence of Corynebacterium casei LMG S-19264T (=DSM 44701T), isolated from a smear-ripened cheese.</title>
        <authorList>
            <consortium name="US DOE Joint Genome Institute (JGI-PGF)"/>
            <person name="Walter F."/>
            <person name="Albersmeier A."/>
            <person name="Kalinowski J."/>
            <person name="Ruckert C."/>
        </authorList>
    </citation>
    <scope>NUCLEOTIDE SEQUENCE</scope>
    <source>
        <strain evidence="4">CGMCC 1.10749</strain>
    </source>
</reference>
<dbReference type="RefSeq" id="WP_035946873.1">
    <property type="nucleotide sequence ID" value="NZ_BMEA01000001.1"/>
</dbReference>
<gene>
    <name evidence="4" type="ORF">GCM10011314_12290</name>
</gene>
<dbReference type="Gene3D" id="2.60.40.10">
    <property type="entry name" value="Immunoglobulins"/>
    <property type="match status" value="1"/>
</dbReference>
<dbReference type="InterPro" id="IPR013783">
    <property type="entry name" value="Ig-like_fold"/>
</dbReference>
<evidence type="ECO:0000313" key="5">
    <source>
        <dbReference type="Proteomes" id="UP000628079"/>
    </source>
</evidence>
<dbReference type="Proteomes" id="UP000628079">
    <property type="component" value="Unassembled WGS sequence"/>
</dbReference>
<comment type="caution">
    <text evidence="4">The sequence shown here is derived from an EMBL/GenBank/DDBJ whole genome shotgun (WGS) entry which is preliminary data.</text>
</comment>
<dbReference type="PROSITE" id="PS51318">
    <property type="entry name" value="TAT"/>
    <property type="match status" value="1"/>
</dbReference>
<keyword evidence="2" id="KW-0732">Signal</keyword>
<proteinExistence type="predicted"/>
<dbReference type="SUPFAM" id="SSF49373">
    <property type="entry name" value="Invasin/intimin cell-adhesion fragments"/>
    <property type="match status" value="1"/>
</dbReference>
<dbReference type="PROSITE" id="PS50234">
    <property type="entry name" value="VWFA"/>
    <property type="match status" value="1"/>
</dbReference>
<sequence>MSSPARARRRACLTGGAALAVAALVVPAAVAGSSSGSLPNGAALTVGVTSPVDGDSFLVPEGASTVDVPLSGTASIATGAPSTSWIYVVDVSGSTDLPCDSTRTILTCEKVAVAGLNDLVVTDGSALESGLAAFGSGSATADMSSAAGDQQFIDPASPEVDQVISSLQAGRINLFTTKNVGDAATNYAAGLQAAQSLVAAASGTQVNVVFLSDGESNAGTSAQFTSALTAVAAGATIYPFAVGAGSSCGGGSVGTLDQMAAASGTTCFAVPNPANLPNVIKNVTATTLTGLTVTLDGNPVPATTSTALPTAGPADITWTAPGDNLAPGLHEVCATATGVGPASDPTATGSVTRCESFSVFAFALTPPTATNELGSDDTHTVTATVTGPASDLGGHLVAFSISAGPNAGDAGTCAPASCETDASGVVTFTYTVPKEPASLGTDTISATATINGDETTRSVSKLWQDTTPPVARCVESTNPDGDVPGAPGNGGQGQNQDGFYRLVATDDVWPAGDLDLFVKDSGSSTTWGPFAVDTDIKYVEANGAKPSQKPGDGVVEWNLKGRGDAEVWAVDGSGNRSASVMCLVPNAPK</sequence>
<evidence type="ECO:0000256" key="1">
    <source>
        <dbReference type="SAM" id="MobiDB-lite"/>
    </source>
</evidence>
<dbReference type="Gene3D" id="3.40.50.410">
    <property type="entry name" value="von Willebrand factor, type A domain"/>
    <property type="match status" value="1"/>
</dbReference>
<dbReference type="InterPro" id="IPR006311">
    <property type="entry name" value="TAT_signal"/>
</dbReference>
<name>A0A8H9FSL2_9MICO</name>
<dbReference type="InterPro" id="IPR008964">
    <property type="entry name" value="Invasin/intimin_cell_adhesion"/>
</dbReference>
<dbReference type="EMBL" id="BMEA01000001">
    <property type="protein sequence ID" value="GGB74364.1"/>
    <property type="molecule type" value="Genomic_DNA"/>
</dbReference>
<dbReference type="SUPFAM" id="SSF53300">
    <property type="entry name" value="vWA-like"/>
    <property type="match status" value="1"/>
</dbReference>
<feature type="signal peptide" evidence="2">
    <location>
        <begin position="1"/>
        <end position="31"/>
    </location>
</feature>
<accession>A0A8H9FSL2</accession>
<evidence type="ECO:0000313" key="4">
    <source>
        <dbReference type="EMBL" id="GGB74364.1"/>
    </source>
</evidence>